<evidence type="ECO:0000256" key="3">
    <source>
        <dbReference type="SAM" id="SignalP"/>
    </source>
</evidence>
<keyword evidence="2" id="KW-0472">Membrane</keyword>
<feature type="compositionally biased region" description="Polar residues" evidence="1">
    <location>
        <begin position="51"/>
        <end position="64"/>
    </location>
</feature>
<evidence type="ECO:0000256" key="1">
    <source>
        <dbReference type="SAM" id="MobiDB-lite"/>
    </source>
</evidence>
<feature type="compositionally biased region" description="Polar residues" evidence="1">
    <location>
        <begin position="71"/>
        <end position="82"/>
    </location>
</feature>
<feature type="chain" id="PRO_5043572603" evidence="3">
    <location>
        <begin position="22"/>
        <end position="137"/>
    </location>
</feature>
<dbReference type="PANTHER" id="PTHR35718:SF1">
    <property type="entry name" value="EXPRESSED PROTEIN"/>
    <property type="match status" value="1"/>
</dbReference>
<dbReference type="EMBL" id="OX459122">
    <property type="protein sequence ID" value="CAI9105092.1"/>
    <property type="molecule type" value="Genomic_DNA"/>
</dbReference>
<keyword evidence="5" id="KW-1185">Reference proteome</keyword>
<dbReference type="PANTHER" id="PTHR35718">
    <property type="entry name" value="EXPRESSED PROTEIN"/>
    <property type="match status" value="1"/>
</dbReference>
<keyword evidence="3" id="KW-0732">Signal</keyword>
<proteinExistence type="predicted"/>
<accession>A0AAV1DE48</accession>
<keyword evidence="2" id="KW-0812">Transmembrane</keyword>
<sequence length="137" mass="14854">MAALTSSLLFVILALSTIARAQDRAPHGLEYESPMALSPEAYDFFNPDAQPESSTEPCSTSDCTTLPEAATVQSTPAHESTSPPEEPKKPLRTRSIATVPIGLVFALILGMFIYYVVYTRQTNAARTKAAQQFQTTV</sequence>
<feature type="signal peptide" evidence="3">
    <location>
        <begin position="1"/>
        <end position="21"/>
    </location>
</feature>
<feature type="region of interest" description="Disordered" evidence="1">
    <location>
        <begin position="42"/>
        <end position="93"/>
    </location>
</feature>
<dbReference type="Proteomes" id="UP001161247">
    <property type="component" value="Chromosome 5"/>
</dbReference>
<name>A0AAV1DE48_OLDCO</name>
<evidence type="ECO:0000256" key="2">
    <source>
        <dbReference type="SAM" id="Phobius"/>
    </source>
</evidence>
<keyword evidence="2" id="KW-1133">Transmembrane helix</keyword>
<organism evidence="4 5">
    <name type="scientific">Oldenlandia corymbosa var. corymbosa</name>
    <dbReference type="NCBI Taxonomy" id="529605"/>
    <lineage>
        <taxon>Eukaryota</taxon>
        <taxon>Viridiplantae</taxon>
        <taxon>Streptophyta</taxon>
        <taxon>Embryophyta</taxon>
        <taxon>Tracheophyta</taxon>
        <taxon>Spermatophyta</taxon>
        <taxon>Magnoliopsida</taxon>
        <taxon>eudicotyledons</taxon>
        <taxon>Gunneridae</taxon>
        <taxon>Pentapetalae</taxon>
        <taxon>asterids</taxon>
        <taxon>lamiids</taxon>
        <taxon>Gentianales</taxon>
        <taxon>Rubiaceae</taxon>
        <taxon>Rubioideae</taxon>
        <taxon>Spermacoceae</taxon>
        <taxon>Hedyotis-Oldenlandia complex</taxon>
        <taxon>Oldenlandia</taxon>
    </lineage>
</organism>
<gene>
    <name evidence="4" type="ORF">OLC1_LOCUS13868</name>
</gene>
<evidence type="ECO:0000313" key="4">
    <source>
        <dbReference type="EMBL" id="CAI9105092.1"/>
    </source>
</evidence>
<protein>
    <submittedName>
        <fullName evidence="4">OLC1v1003943C1</fullName>
    </submittedName>
</protein>
<evidence type="ECO:0000313" key="5">
    <source>
        <dbReference type="Proteomes" id="UP001161247"/>
    </source>
</evidence>
<dbReference type="AlphaFoldDB" id="A0AAV1DE48"/>
<reference evidence="4" key="1">
    <citation type="submission" date="2023-03" db="EMBL/GenBank/DDBJ databases">
        <authorList>
            <person name="Julca I."/>
        </authorList>
    </citation>
    <scope>NUCLEOTIDE SEQUENCE</scope>
</reference>
<feature type="transmembrane region" description="Helical" evidence="2">
    <location>
        <begin position="96"/>
        <end position="118"/>
    </location>
</feature>